<reference evidence="2 3" key="1">
    <citation type="submission" date="2023-08" db="EMBL/GenBank/DDBJ databases">
        <authorList>
            <person name="Folkvardsen B D."/>
            <person name="Norman A."/>
        </authorList>
    </citation>
    <scope>NUCLEOTIDE SEQUENCE [LARGE SCALE GENOMIC DNA]</scope>
    <source>
        <strain evidence="2 3">Mu0053</strain>
    </source>
</reference>
<dbReference type="RefSeq" id="WP_308479093.1">
    <property type="nucleotide sequence ID" value="NZ_OY726397.1"/>
</dbReference>
<dbReference type="Gene3D" id="1.10.287.1060">
    <property type="entry name" value="ESAT-6-like"/>
    <property type="match status" value="1"/>
</dbReference>
<dbReference type="Proteomes" id="UP001190465">
    <property type="component" value="Chromosome"/>
</dbReference>
<dbReference type="EMBL" id="OY726397">
    <property type="protein sequence ID" value="CAJ1508100.1"/>
    <property type="molecule type" value="Genomic_DNA"/>
</dbReference>
<dbReference type="NCBIfam" id="TIGR03930">
    <property type="entry name" value="WXG100_ESAT6"/>
    <property type="match status" value="1"/>
</dbReference>
<name>A0ABN9NPK4_9MYCO</name>
<sequence length="106" mass="11529">MSTPHDSLATDFELMTKVAGTTDARSAEIRAMLHSFIGRMTAVPPTVWSGAAATVFRDVMQRWNAESVRLCTALEAIAETIRTNERALRAATERHARQVGASAAEL</sequence>
<proteinExistence type="inferred from homology"/>
<dbReference type="InterPro" id="IPR036689">
    <property type="entry name" value="ESAT-6-like_sf"/>
</dbReference>
<organism evidence="2 3">
    <name type="scientific">[Mycobacterium] burgundiense</name>
    <dbReference type="NCBI Taxonomy" id="3064286"/>
    <lineage>
        <taxon>Bacteria</taxon>
        <taxon>Bacillati</taxon>
        <taxon>Actinomycetota</taxon>
        <taxon>Actinomycetes</taxon>
        <taxon>Mycobacteriales</taxon>
        <taxon>Mycobacteriaceae</taxon>
        <taxon>Mycolicibacterium</taxon>
    </lineage>
</organism>
<keyword evidence="3" id="KW-1185">Reference proteome</keyword>
<accession>A0ABN9NPK4</accession>
<gene>
    <name evidence="2" type="ORF">MU0053_003733</name>
</gene>
<dbReference type="InterPro" id="IPR010310">
    <property type="entry name" value="T7SS_ESAT-6-like"/>
</dbReference>
<protein>
    <recommendedName>
        <fullName evidence="1">ESAT-6-like protein</fullName>
    </recommendedName>
</protein>
<evidence type="ECO:0000256" key="1">
    <source>
        <dbReference type="RuleBase" id="RU362001"/>
    </source>
</evidence>
<evidence type="ECO:0000313" key="2">
    <source>
        <dbReference type="EMBL" id="CAJ1508100.1"/>
    </source>
</evidence>
<comment type="similarity">
    <text evidence="1">Belongs to the WXG100 family.</text>
</comment>
<evidence type="ECO:0000313" key="3">
    <source>
        <dbReference type="Proteomes" id="UP001190465"/>
    </source>
</evidence>
<dbReference type="SUPFAM" id="SSF140453">
    <property type="entry name" value="EsxAB dimer-like"/>
    <property type="match status" value="1"/>
</dbReference>
<dbReference type="Pfam" id="PF06013">
    <property type="entry name" value="WXG100"/>
    <property type="match status" value="1"/>
</dbReference>